<dbReference type="GO" id="GO:0006631">
    <property type="term" value="P:fatty acid metabolic process"/>
    <property type="evidence" value="ECO:0007669"/>
    <property type="project" value="TreeGrafter"/>
</dbReference>
<dbReference type="SUPFAM" id="SSF56801">
    <property type="entry name" value="Acetyl-CoA synthetase-like"/>
    <property type="match status" value="1"/>
</dbReference>
<evidence type="ECO:0000256" key="1">
    <source>
        <dbReference type="ARBA" id="ARBA00006432"/>
    </source>
</evidence>
<dbReference type="InterPro" id="IPR000873">
    <property type="entry name" value="AMP-dep_synth/lig_dom"/>
</dbReference>
<reference evidence="5" key="1">
    <citation type="journal article" date="2021" name="PeerJ">
        <title>Extensive microbial diversity within the chicken gut microbiome revealed by metagenomics and culture.</title>
        <authorList>
            <person name="Gilroy R."/>
            <person name="Ravi A."/>
            <person name="Getino M."/>
            <person name="Pursley I."/>
            <person name="Horton D.L."/>
            <person name="Alikhan N.F."/>
            <person name="Baker D."/>
            <person name="Gharbi K."/>
            <person name="Hall N."/>
            <person name="Watson M."/>
            <person name="Adriaenssens E.M."/>
            <person name="Foster-Nyarko E."/>
            <person name="Jarju S."/>
            <person name="Secka A."/>
            <person name="Antonio M."/>
            <person name="Oren A."/>
            <person name="Chaudhuri R.R."/>
            <person name="La Ragione R."/>
            <person name="Hildebrand F."/>
            <person name="Pallen M.J."/>
        </authorList>
    </citation>
    <scope>NUCLEOTIDE SEQUENCE</scope>
    <source>
        <strain evidence="5">CHK169-2315</strain>
    </source>
</reference>
<dbReference type="Pfam" id="PF13193">
    <property type="entry name" value="AMP-binding_C"/>
    <property type="match status" value="1"/>
</dbReference>
<dbReference type="Proteomes" id="UP000823937">
    <property type="component" value="Unassembled WGS sequence"/>
</dbReference>
<protein>
    <submittedName>
        <fullName evidence="5">AMP-binding protein</fullName>
    </submittedName>
</protein>
<evidence type="ECO:0000256" key="2">
    <source>
        <dbReference type="ARBA" id="ARBA00022598"/>
    </source>
</evidence>
<reference evidence="5" key="2">
    <citation type="submission" date="2021-04" db="EMBL/GenBank/DDBJ databases">
        <authorList>
            <person name="Gilroy R."/>
        </authorList>
    </citation>
    <scope>NUCLEOTIDE SEQUENCE</scope>
    <source>
        <strain evidence="5">CHK169-2315</strain>
    </source>
</reference>
<proteinExistence type="inferred from homology"/>
<feature type="domain" description="AMP-binding enzyme C-terminal" evidence="4">
    <location>
        <begin position="393"/>
        <end position="468"/>
    </location>
</feature>
<comment type="caution">
    <text evidence="5">The sequence shown here is derived from an EMBL/GenBank/DDBJ whole genome shotgun (WGS) entry which is preliminary data.</text>
</comment>
<dbReference type="InterPro" id="IPR045851">
    <property type="entry name" value="AMP-bd_C_sf"/>
</dbReference>
<evidence type="ECO:0000259" key="4">
    <source>
        <dbReference type="Pfam" id="PF13193"/>
    </source>
</evidence>
<dbReference type="InterPro" id="IPR042099">
    <property type="entry name" value="ANL_N_sf"/>
</dbReference>
<dbReference type="Pfam" id="PF00501">
    <property type="entry name" value="AMP-binding"/>
    <property type="match status" value="1"/>
</dbReference>
<dbReference type="EMBL" id="DXHX01000136">
    <property type="protein sequence ID" value="HIV75370.1"/>
    <property type="molecule type" value="Genomic_DNA"/>
</dbReference>
<feature type="domain" description="AMP-dependent synthetase/ligase" evidence="3">
    <location>
        <begin position="15"/>
        <end position="345"/>
    </location>
</feature>
<accession>A0A9D1TKN1</accession>
<dbReference type="GO" id="GO:0031956">
    <property type="term" value="F:medium-chain fatty acid-CoA ligase activity"/>
    <property type="evidence" value="ECO:0007669"/>
    <property type="project" value="TreeGrafter"/>
</dbReference>
<evidence type="ECO:0000313" key="5">
    <source>
        <dbReference type="EMBL" id="HIV75370.1"/>
    </source>
</evidence>
<dbReference type="InterPro" id="IPR020845">
    <property type="entry name" value="AMP-binding_CS"/>
</dbReference>
<evidence type="ECO:0000313" key="6">
    <source>
        <dbReference type="Proteomes" id="UP000823937"/>
    </source>
</evidence>
<dbReference type="AlphaFoldDB" id="A0A9D1TKN1"/>
<dbReference type="PANTHER" id="PTHR43201">
    <property type="entry name" value="ACYL-COA SYNTHETASE"/>
    <property type="match status" value="1"/>
</dbReference>
<dbReference type="Gene3D" id="3.30.300.30">
    <property type="match status" value="1"/>
</dbReference>
<evidence type="ECO:0000259" key="3">
    <source>
        <dbReference type="Pfam" id="PF00501"/>
    </source>
</evidence>
<name>A0A9D1TKN1_9BACI</name>
<organism evidence="5 6">
    <name type="scientific">Candidatus Pseudogracilibacillus intestinigallinarum</name>
    <dbReference type="NCBI Taxonomy" id="2838742"/>
    <lineage>
        <taxon>Bacteria</taxon>
        <taxon>Bacillati</taxon>
        <taxon>Bacillota</taxon>
        <taxon>Bacilli</taxon>
        <taxon>Bacillales</taxon>
        <taxon>Bacillaceae</taxon>
        <taxon>Pseudogracilibacillus</taxon>
    </lineage>
</organism>
<gene>
    <name evidence="5" type="ORF">H9895_09850</name>
</gene>
<dbReference type="PANTHER" id="PTHR43201:SF5">
    <property type="entry name" value="MEDIUM-CHAIN ACYL-COA LIGASE ACSF2, MITOCHONDRIAL"/>
    <property type="match status" value="1"/>
</dbReference>
<dbReference type="PROSITE" id="PS00455">
    <property type="entry name" value="AMP_BINDING"/>
    <property type="match status" value="1"/>
</dbReference>
<comment type="similarity">
    <text evidence="1">Belongs to the ATP-dependent AMP-binding enzyme family.</text>
</comment>
<dbReference type="InterPro" id="IPR025110">
    <property type="entry name" value="AMP-bd_C"/>
</dbReference>
<keyword evidence="2" id="KW-0436">Ligase</keyword>
<sequence>MNYIGCHVHDKTKIDPNKIAIETATRQLTYGELSLNIRTIQQILLQQSTKKQEKMVLYMDEPIAFLQTYFAAISIGWIVLPIHQQQTNISIQKAIHTIQPSLIVTNQPNKFLFCEENILFLDDINDVSLSHPRNTPYEPKEDDLFYIGQTSGTSGNPKFFVRTHRSWLLSFEEMEEVFPIDATKSISAPGPLTHSLSLCMATYALHRGATFYAMEQFDATILYEKITAETVNVIFVVPSMLYDLVKMPRTMSSITYISAGDMLQAKMYEQTKTVYPNRSLFEYYGASELSYITYKNEVIHQKKQNVTGVPFPSVTVTICNDNGKPVQFGEIGKIFVKSPFACTQYISDHILEENEYGICVGDLGFIDNAGYVSLIGRENNMIISGGHNIYPVEIERVIHSNDQVEQAVVIGVPHEKFGQIAVAYIQLRSHEPTVVSTIKKLCRQTLPRYKRPKKYVIVEAFPKTNTGKIIRSELGNNKTKEVQ</sequence>
<dbReference type="Gene3D" id="3.40.50.12780">
    <property type="entry name" value="N-terminal domain of ligase-like"/>
    <property type="match status" value="1"/>
</dbReference>